<dbReference type="HOGENOM" id="CLU_067803_0_0_5"/>
<dbReference type="RefSeq" id="WP_011651772.1">
    <property type="nucleotide sequence ID" value="NC_008380.1"/>
</dbReference>
<reference evidence="1 2" key="1">
    <citation type="journal article" date="2006" name="Genome Biol.">
        <title>The genome of Rhizobium leguminosarum has recognizable core and accessory components.</title>
        <authorList>
            <person name="Young J.W."/>
            <person name="Crossman L.C."/>
            <person name="Johnston A.W.B."/>
            <person name="Thomson N.R."/>
            <person name="Ghazoui Z.F."/>
            <person name="Hull K.H."/>
            <person name="Wexler M."/>
            <person name="Curson A.R.J."/>
            <person name="Todd J.D."/>
            <person name="Poole P.S."/>
            <person name="Mauchline T.H."/>
            <person name="East A.K."/>
            <person name="Quail M.A."/>
            <person name="Churcher C."/>
            <person name="Arrowsmith C."/>
            <person name="Cherevach A."/>
            <person name="Chillingworth T."/>
            <person name="Clarke K."/>
            <person name="Cronin A."/>
            <person name="Davis P."/>
            <person name="Fraser A."/>
            <person name="Hance Z."/>
            <person name="Hauser H."/>
            <person name="Jagels K."/>
            <person name="Moule S."/>
            <person name="Mungall K."/>
            <person name="Norbertczak H."/>
            <person name="Rabbinowitsch E."/>
            <person name="Sanders M."/>
            <person name="Simmonds M."/>
            <person name="Whitehead S."/>
            <person name="Parkhill J."/>
        </authorList>
    </citation>
    <scope>NUCLEOTIDE SEQUENCE [LARGE SCALE GENOMIC DNA]</scope>
    <source>
        <strain evidence="2">DSM 114642 / LMG 32736 / 3841</strain>
    </source>
</reference>
<dbReference type="PROSITE" id="PS51257">
    <property type="entry name" value="PROKAR_LIPOPROTEIN"/>
    <property type="match status" value="1"/>
</dbReference>
<name>Q1MHA0_RHIJ3</name>
<proteinExistence type="predicted"/>
<keyword evidence="2" id="KW-1185">Reference proteome</keyword>
<protein>
    <recommendedName>
        <fullName evidence="3">Lipoprotein</fullName>
    </recommendedName>
</protein>
<evidence type="ECO:0000313" key="2">
    <source>
        <dbReference type="Proteomes" id="UP000006575"/>
    </source>
</evidence>
<dbReference type="EMBL" id="AM236080">
    <property type="protein sequence ID" value="CAK07666.1"/>
    <property type="molecule type" value="Genomic_DNA"/>
</dbReference>
<dbReference type="GeneID" id="303207179"/>
<sequence length="322" mass="34842">MYAKAWLGVMLLASGCALHPVPENYMRISTLNIVKQVRCETRNAIMESAIGWLTHDKDVDGVSRQVGFSLQADPDKYTKLTPALFKGRVHELFSLFWQTGIAFDYVLDMTEINNVSTEFNLLSVFTGSTRTLGFSAGLDRQRESERIFTTTDTFGNLIHGVRDDFCEEHIAKENMIYPIAGKIGIAGVIQDFMRLTLFGNLAGRAENRSGPPTLAERLQFTTTITGSISPKIVFAGPGGPSWRLADASLSSAVATRTDNHQVTIGLAIASSDAGAVGPLRGTLYGPLLTATGNPTELLAASAAQQSISRDLAKQRTTVVISP</sequence>
<evidence type="ECO:0000313" key="1">
    <source>
        <dbReference type="EMBL" id="CAK07666.1"/>
    </source>
</evidence>
<dbReference type="Proteomes" id="UP000006575">
    <property type="component" value="Chromosome"/>
</dbReference>
<accession>Q1MHA0</accession>
<organism evidence="1 2">
    <name type="scientific">Rhizobium johnstonii (strain DSM 114642 / LMG 32736 / 3841)</name>
    <name type="common">Rhizobium leguminosarum bv. viciae</name>
    <dbReference type="NCBI Taxonomy" id="216596"/>
    <lineage>
        <taxon>Bacteria</taxon>
        <taxon>Pseudomonadati</taxon>
        <taxon>Pseudomonadota</taxon>
        <taxon>Alphaproteobacteria</taxon>
        <taxon>Hyphomicrobiales</taxon>
        <taxon>Rhizobiaceae</taxon>
        <taxon>Rhizobium/Agrobacterium group</taxon>
        <taxon>Rhizobium</taxon>
        <taxon>Rhizobium johnstonii</taxon>
    </lineage>
</organism>
<gene>
    <name evidence="1" type="ordered locus">RL2174</name>
</gene>
<dbReference type="AlphaFoldDB" id="Q1MHA0"/>
<dbReference type="EnsemblBacteria" id="CAK07666">
    <property type="protein sequence ID" value="CAK07666"/>
    <property type="gene ID" value="RL2174"/>
</dbReference>
<dbReference type="eggNOG" id="ENOG5032WBI">
    <property type="taxonomic scope" value="Bacteria"/>
</dbReference>
<dbReference type="KEGG" id="rle:RL2174"/>
<evidence type="ECO:0008006" key="3">
    <source>
        <dbReference type="Google" id="ProtNLM"/>
    </source>
</evidence>